<comment type="caution">
    <text evidence="1">The sequence shown here is derived from an EMBL/GenBank/DDBJ whole genome shotgun (WGS) entry which is preliminary data.</text>
</comment>
<evidence type="ECO:0000313" key="1">
    <source>
        <dbReference type="EMBL" id="GGA49903.1"/>
    </source>
</evidence>
<keyword evidence="2" id="KW-1185">Reference proteome</keyword>
<gene>
    <name evidence="1" type="ORF">GCM10010981_44010</name>
</gene>
<reference evidence="2" key="1">
    <citation type="journal article" date="2019" name="Int. J. Syst. Evol. Microbiol.">
        <title>The Global Catalogue of Microorganisms (GCM) 10K type strain sequencing project: providing services to taxonomists for standard genome sequencing and annotation.</title>
        <authorList>
            <consortium name="The Broad Institute Genomics Platform"/>
            <consortium name="The Broad Institute Genome Sequencing Center for Infectious Disease"/>
            <person name="Wu L."/>
            <person name="Ma J."/>
        </authorList>
    </citation>
    <scope>NUCLEOTIDE SEQUENCE [LARGE SCALE GENOMIC DNA]</scope>
    <source>
        <strain evidence="2">CGMCC 1.15439</strain>
    </source>
</reference>
<dbReference type="EMBL" id="BMJA01000006">
    <property type="protein sequence ID" value="GGA49903.1"/>
    <property type="molecule type" value="Genomic_DNA"/>
</dbReference>
<dbReference type="Proteomes" id="UP000620046">
    <property type="component" value="Unassembled WGS sequence"/>
</dbReference>
<name>A0ABQ1GUQ9_9GAMM</name>
<evidence type="ECO:0008006" key="3">
    <source>
        <dbReference type="Google" id="ProtNLM"/>
    </source>
</evidence>
<sequence length="216" mass="24279">MSRVYVLVEGQTEEAFVNELVMPYYARQGVYFTPIIVSTSPHHRGGVVSYAKIKPQIERLCKQDPGAHVTTLFDLYALPGNFPGKDDPAYQGMLNGQHKAAFLEMALAQDIGQRNFIPNLLVHEFEALLFVRIESFEAWTDDDRNLVPLREVRARVAPEDINDCPQTAPSKRILAAWPGYQKTAHGPLIACDIGLDAMRAACPHFDGWLRKIETLE</sequence>
<dbReference type="Pfam" id="PF14103">
    <property type="entry name" value="DUF4276"/>
    <property type="match status" value="1"/>
</dbReference>
<dbReference type="InterPro" id="IPR025455">
    <property type="entry name" value="DUF4276"/>
</dbReference>
<evidence type="ECO:0000313" key="2">
    <source>
        <dbReference type="Proteomes" id="UP000620046"/>
    </source>
</evidence>
<accession>A0ABQ1GUQ9</accession>
<protein>
    <recommendedName>
        <fullName evidence="3">DUF4276 family protein</fullName>
    </recommendedName>
</protein>
<proteinExistence type="predicted"/>
<organism evidence="1 2">
    <name type="scientific">Dyella nitratireducens</name>
    <dbReference type="NCBI Taxonomy" id="1849580"/>
    <lineage>
        <taxon>Bacteria</taxon>
        <taxon>Pseudomonadati</taxon>
        <taxon>Pseudomonadota</taxon>
        <taxon>Gammaproteobacteria</taxon>
        <taxon>Lysobacterales</taxon>
        <taxon>Rhodanobacteraceae</taxon>
        <taxon>Dyella</taxon>
    </lineage>
</organism>